<evidence type="ECO:0000313" key="1">
    <source>
        <dbReference type="EMBL" id="SAM80032.1"/>
    </source>
</evidence>
<dbReference type="EMBL" id="LT558120">
    <property type="protein sequence ID" value="SAM80032.1"/>
    <property type="molecule type" value="Genomic_DNA"/>
</dbReference>
<reference evidence="2" key="1">
    <citation type="submission" date="2016-04" db="EMBL/GenBank/DDBJ databases">
        <authorList>
            <person name="Guldener U."/>
            <person name="Guldener U."/>
        </authorList>
    </citation>
    <scope>NUCLEOTIDE SEQUENCE [LARGE SCALE GENOMIC DNA]</scope>
    <source>
        <strain evidence="2">UB2112</strain>
    </source>
</reference>
<dbReference type="Proteomes" id="UP000179920">
    <property type="component" value="Chromosome IV"/>
</dbReference>
<sequence length="158" mass="17672">MAAVISKVGQMPENVRKDFAFQARGNLLYKNKPGNSKDNIAHYQPLSLLDSDTHAIHSVIVWHFSAFKAAAMPHTQVAILSGRDSSKNTFLLMILAEANAKHLLRRQACSLHFSRSKEGIQHDVQRMDGNDASECWLPPFYHCNNTVTDGQLRTNVCP</sequence>
<organism evidence="1 2">
    <name type="scientific">Ustilago bromivora</name>
    <dbReference type="NCBI Taxonomy" id="307758"/>
    <lineage>
        <taxon>Eukaryota</taxon>
        <taxon>Fungi</taxon>
        <taxon>Dikarya</taxon>
        <taxon>Basidiomycota</taxon>
        <taxon>Ustilaginomycotina</taxon>
        <taxon>Ustilaginomycetes</taxon>
        <taxon>Ustilaginales</taxon>
        <taxon>Ustilaginaceae</taxon>
        <taxon>Ustilago</taxon>
    </lineage>
</organism>
<name>A0A1K0G0T1_9BASI</name>
<gene>
    <name evidence="1" type="ORF">UBRO_20331</name>
</gene>
<dbReference type="AlphaFoldDB" id="A0A1K0G0T1"/>
<proteinExistence type="predicted"/>
<evidence type="ECO:0000313" key="2">
    <source>
        <dbReference type="Proteomes" id="UP000179920"/>
    </source>
</evidence>
<accession>A0A1K0G0T1</accession>
<protein>
    <submittedName>
        <fullName evidence="1">Uncharacterized protein</fullName>
    </submittedName>
</protein>